<comment type="similarity">
    <text evidence="5">Belongs to the GHMP kinase family.</text>
</comment>
<dbReference type="PANTHER" id="PTHR32463">
    <property type="entry name" value="L-FUCOSE KINASE"/>
    <property type="match status" value="1"/>
</dbReference>
<dbReference type="Proteomes" id="UP000789595">
    <property type="component" value="Unassembled WGS sequence"/>
</dbReference>
<dbReference type="InterPro" id="IPR013750">
    <property type="entry name" value="GHMP_kinase_C_dom"/>
</dbReference>
<dbReference type="OrthoDB" id="271303at2759"/>
<evidence type="ECO:0000256" key="3">
    <source>
        <dbReference type="ARBA" id="ARBA00022777"/>
    </source>
</evidence>
<feature type="domain" description="GHMP kinase N-terminal" evidence="6">
    <location>
        <begin position="606"/>
        <end position="674"/>
    </location>
</feature>
<protein>
    <recommendedName>
        <fullName evidence="12">L-fucokinase domain-containing protein</fullName>
    </recommendedName>
</protein>
<dbReference type="InterPro" id="IPR052203">
    <property type="entry name" value="GHMP_Kinase-Related"/>
</dbReference>
<dbReference type="InterPro" id="IPR012887">
    <property type="entry name" value="GDP_fucose_pyrophosphorylase"/>
</dbReference>
<evidence type="ECO:0000256" key="2">
    <source>
        <dbReference type="ARBA" id="ARBA00022741"/>
    </source>
</evidence>
<evidence type="ECO:0000313" key="9">
    <source>
        <dbReference type="EMBL" id="CAE0686038.1"/>
    </source>
</evidence>
<keyword evidence="4" id="KW-0067">ATP-binding</keyword>
<dbReference type="EMBL" id="CAKKNE010000004">
    <property type="protein sequence ID" value="CAH0374940.1"/>
    <property type="molecule type" value="Genomic_DNA"/>
</dbReference>
<dbReference type="EMBL" id="HBIW01001715">
    <property type="protein sequence ID" value="CAE0686038.1"/>
    <property type="molecule type" value="Transcribed_RNA"/>
</dbReference>
<evidence type="ECO:0000259" key="6">
    <source>
        <dbReference type="Pfam" id="PF00288"/>
    </source>
</evidence>
<dbReference type="PANTHER" id="PTHR32463:SF0">
    <property type="entry name" value="L-FUCOSE KINASE"/>
    <property type="match status" value="1"/>
</dbReference>
<keyword evidence="2" id="KW-0547">Nucleotide-binding</keyword>
<dbReference type="GO" id="GO:0005524">
    <property type="term" value="F:ATP binding"/>
    <property type="evidence" value="ECO:0007669"/>
    <property type="project" value="UniProtKB-KW"/>
</dbReference>
<dbReference type="GO" id="GO:0050201">
    <property type="term" value="F:fucokinase activity"/>
    <property type="evidence" value="ECO:0007669"/>
    <property type="project" value="TreeGrafter"/>
</dbReference>
<name>A0A7S3ZKC8_9STRA</name>
<dbReference type="AlphaFoldDB" id="A0A7S3ZKC8"/>
<accession>A0A7S3ZKC8</accession>
<evidence type="ECO:0000256" key="5">
    <source>
        <dbReference type="ARBA" id="ARBA00038121"/>
    </source>
</evidence>
<evidence type="ECO:0000256" key="1">
    <source>
        <dbReference type="ARBA" id="ARBA00022679"/>
    </source>
</evidence>
<gene>
    <name evidence="9" type="ORF">PCAL00307_LOCUS1472</name>
    <name evidence="10" type="ORF">PECAL_4P22530</name>
</gene>
<evidence type="ECO:0000259" key="7">
    <source>
        <dbReference type="Pfam" id="PF07959"/>
    </source>
</evidence>
<organism evidence="9">
    <name type="scientific">Pelagomonas calceolata</name>
    <dbReference type="NCBI Taxonomy" id="35677"/>
    <lineage>
        <taxon>Eukaryota</taxon>
        <taxon>Sar</taxon>
        <taxon>Stramenopiles</taxon>
        <taxon>Ochrophyta</taxon>
        <taxon>Pelagophyceae</taxon>
        <taxon>Pelagomonadales</taxon>
        <taxon>Pelagomonadaceae</taxon>
        <taxon>Pelagomonas</taxon>
    </lineage>
</organism>
<feature type="domain" description="GHMP kinase C-terminal" evidence="8">
    <location>
        <begin position="748"/>
        <end position="824"/>
    </location>
</feature>
<feature type="domain" description="GDP-fucose pyrophosphorylase" evidence="7">
    <location>
        <begin position="83"/>
        <end position="454"/>
    </location>
</feature>
<dbReference type="Pfam" id="PF00288">
    <property type="entry name" value="GHMP_kinases_N"/>
    <property type="match status" value="1"/>
</dbReference>
<keyword evidence="3" id="KW-0418">Kinase</keyword>
<evidence type="ECO:0000256" key="4">
    <source>
        <dbReference type="ARBA" id="ARBA00022840"/>
    </source>
</evidence>
<dbReference type="InterPro" id="IPR036554">
    <property type="entry name" value="GHMP_kinase_C_sf"/>
</dbReference>
<dbReference type="InterPro" id="IPR020568">
    <property type="entry name" value="Ribosomal_Su5_D2-typ_SF"/>
</dbReference>
<dbReference type="InterPro" id="IPR006204">
    <property type="entry name" value="GHMP_kinase_N_dom"/>
</dbReference>
<keyword evidence="11" id="KW-1185">Reference proteome</keyword>
<evidence type="ECO:0000259" key="8">
    <source>
        <dbReference type="Pfam" id="PF08544"/>
    </source>
</evidence>
<dbReference type="PRINTS" id="PR00960">
    <property type="entry name" value="LMBPPROTEIN"/>
</dbReference>
<sequence>MASYASDGRATPPPPPATKLLVVVTAANELQATSARIELAKRSLPAHTKTIAVADPAGRRIGSGGGTLNALKAAHDLLGDAWLDNRLILIIHSGGDSQRAPSQSVCGKAWSLLPTVPPKAPVDLLIEQLLKLCAGAHGVVVACGDVLLKLPDEPGSLANQGVTGLAVPAPKDYGTRHGVYVSREGRCSQYLQKASPAELERAGAVVDDKVALDSGVVFFDVATSRKLVALADAAIRHRVELYGDLIQALDGGGVASEDAFLALKSDAPLSLRRILYEQLRDVPLHVLTPRDSAFAHVGTSQELLDVLCRPSLFREGLGLHALSQSVGASSEDDGVRGVLLNSLVACGASSLIAGSFVEHSRLASLDVVGANCVVSCVRGLPPGFRIPPDTLLQQTQLSDGRFVCVMMGVKDDVKGMDTLRGEPFSQVLERLQSDDVWPSDTTKTLWTARLWPIRETPEDATRAALLTDDWLGEKLSLADILQQADRGAELAWRDALRDHISHTVTATAPLRIDLAGGWSDTPPICHEAGGAVCNVAVTLDGKRPVGCRCSPLARKELILRIEDTQTCVVTSLEDLGDRSDPRAPCALLKCALVVAGVVDVDGPPLQEQLQHGLELTSWSRVPTGSGLGTSSILAACAVAVLREGSRQQLVEDALKVEAELTTKGGWQDQIGGVYPGFKLAVSQKSDKLILNVKELSSASDLHFVLIYTGTARLARDILDRVLERWRAKEGSVVEDVASLVAGAKRSAAAVVTGDAVVVGEELDKYWTLKKRMAAGAQPPRVAAMLAALKRAGVHGAALCGAGGGGFLVVVTKEADDRAGVLEALGVWKAGASLHRCDVDREGLVVARGASSS</sequence>
<reference evidence="10" key="2">
    <citation type="submission" date="2021-11" db="EMBL/GenBank/DDBJ databases">
        <authorList>
            <consortium name="Genoscope - CEA"/>
            <person name="William W."/>
        </authorList>
    </citation>
    <scope>NUCLEOTIDE SEQUENCE</scope>
</reference>
<proteinExistence type="inferred from homology"/>
<keyword evidence="1" id="KW-0808">Transferase</keyword>
<dbReference type="GO" id="GO:0042352">
    <property type="term" value="P:GDP-L-fucose salvage"/>
    <property type="evidence" value="ECO:0007669"/>
    <property type="project" value="TreeGrafter"/>
</dbReference>
<evidence type="ECO:0000313" key="11">
    <source>
        <dbReference type="Proteomes" id="UP000789595"/>
    </source>
</evidence>
<dbReference type="SUPFAM" id="SSF54211">
    <property type="entry name" value="Ribosomal protein S5 domain 2-like"/>
    <property type="match status" value="1"/>
</dbReference>
<dbReference type="Gene3D" id="3.30.230.120">
    <property type="match status" value="1"/>
</dbReference>
<dbReference type="SUPFAM" id="SSF55060">
    <property type="entry name" value="GHMP Kinase, C-terminal domain"/>
    <property type="match status" value="1"/>
</dbReference>
<evidence type="ECO:0008006" key="12">
    <source>
        <dbReference type="Google" id="ProtNLM"/>
    </source>
</evidence>
<dbReference type="InterPro" id="IPR001174">
    <property type="entry name" value="HddA/FKP"/>
</dbReference>
<dbReference type="Pfam" id="PF08544">
    <property type="entry name" value="GHMP_kinases_C"/>
    <property type="match status" value="1"/>
</dbReference>
<reference evidence="9" key="1">
    <citation type="submission" date="2021-01" db="EMBL/GenBank/DDBJ databases">
        <authorList>
            <person name="Corre E."/>
            <person name="Pelletier E."/>
            <person name="Niang G."/>
            <person name="Scheremetjew M."/>
            <person name="Finn R."/>
            <person name="Kale V."/>
            <person name="Holt S."/>
            <person name="Cochrane G."/>
            <person name="Meng A."/>
            <person name="Brown T."/>
            <person name="Cohen L."/>
        </authorList>
    </citation>
    <scope>NUCLEOTIDE SEQUENCE</scope>
    <source>
        <strain evidence="9">CCMP1756</strain>
    </source>
</reference>
<dbReference type="Pfam" id="PF07959">
    <property type="entry name" value="Fucose_pyrophosphorylase"/>
    <property type="match status" value="1"/>
</dbReference>
<evidence type="ECO:0000313" key="10">
    <source>
        <dbReference type="EMBL" id="CAH0374940.1"/>
    </source>
</evidence>